<proteinExistence type="predicted"/>
<accession>A0A2T2XJ36</accession>
<sequence length="617" mass="67402">MGYVVFLGGQGTSPLILCLNLTVLPIAPLLYVLLGSRLSEIERGGRARWISGAWPVRPGVRAAGQVVALLAISLSGAVITLLCTLWHVDAGFWTSRSWPLYTARDGVSILFLGNLLMLSFGYLWGQWIFSIWKSVIALLIPILAAVATVAIRPPTWWYSGWAPLFQISPFSWFTDTLSPVWGFGPFERDLTLIAGWAILLILAWWVSTWAGISRTGLSKILAGFIVTAVIAMSLPLGHELWQETQGITQNQVIAWAHHGPKAPVAITASHILLSMEHGSGISGHGIFTMTSRGTVSHFPLFLNPELRITEVKVNRQSVVWQPAQQYGWIWVDHPLSKDQTVKVSLAWTGRLILWGEYHSTVSAFISPNGALLSTATWYPLTSIQKKETWQVHIRAPKGLVAVSGYGSFQGTGTLTGRGQGMNLALGHLAPTPFSGAVIYAGGDEVGQVLHALHRATALNRLMRDLGPPYPGVLVWNGAMEWEPPFVSLSRAAWPSDNLESPYPAGPGVGTALADNTVNQPVLQMASGLSRRLLNLWLTGGQSLVREGSMTHHLVSAMLTRYGLADNYRLGPLIGEVGGLSPAGFHWSAVRFRHLLQRGTLTRTQIDQVLKEARVRYP</sequence>
<evidence type="ECO:0000256" key="1">
    <source>
        <dbReference type="SAM" id="Phobius"/>
    </source>
</evidence>
<keyword evidence="1" id="KW-0472">Membrane</keyword>
<feature type="transmembrane region" description="Helical" evidence="1">
    <location>
        <begin position="220"/>
        <end position="241"/>
    </location>
</feature>
<reference evidence="2 3" key="1">
    <citation type="journal article" date="2014" name="BMC Genomics">
        <title>Comparison of environmental and isolate Sulfobacillus genomes reveals diverse carbon, sulfur, nitrogen, and hydrogen metabolisms.</title>
        <authorList>
            <person name="Justice N.B."/>
            <person name="Norman A."/>
            <person name="Brown C.T."/>
            <person name="Singh A."/>
            <person name="Thomas B.C."/>
            <person name="Banfield J.F."/>
        </authorList>
    </citation>
    <scope>NUCLEOTIDE SEQUENCE [LARGE SCALE GENOMIC DNA]</scope>
    <source>
        <strain evidence="2">AMDSBA4</strain>
    </source>
</reference>
<name>A0A2T2XJ36_9FIRM</name>
<evidence type="ECO:0000313" key="3">
    <source>
        <dbReference type="Proteomes" id="UP000242972"/>
    </source>
</evidence>
<dbReference type="AlphaFoldDB" id="A0A2T2XJ36"/>
<keyword evidence="1" id="KW-0812">Transmembrane</keyword>
<feature type="transmembrane region" description="Helical" evidence="1">
    <location>
        <begin position="131"/>
        <end position="151"/>
    </location>
</feature>
<keyword evidence="1" id="KW-1133">Transmembrane helix</keyword>
<gene>
    <name evidence="2" type="ORF">C7B46_05020</name>
</gene>
<organism evidence="2 3">
    <name type="scientific">Sulfobacillus benefaciens</name>
    <dbReference type="NCBI Taxonomy" id="453960"/>
    <lineage>
        <taxon>Bacteria</taxon>
        <taxon>Bacillati</taxon>
        <taxon>Bacillota</taxon>
        <taxon>Clostridia</taxon>
        <taxon>Eubacteriales</taxon>
        <taxon>Clostridiales Family XVII. Incertae Sedis</taxon>
        <taxon>Sulfobacillus</taxon>
    </lineage>
</organism>
<protein>
    <submittedName>
        <fullName evidence="2">Uncharacterized protein</fullName>
    </submittedName>
</protein>
<feature type="transmembrane region" description="Helical" evidence="1">
    <location>
        <begin position="190"/>
        <end position="208"/>
    </location>
</feature>
<comment type="caution">
    <text evidence="2">The sequence shown here is derived from an EMBL/GenBank/DDBJ whole genome shotgun (WGS) entry which is preliminary data.</text>
</comment>
<evidence type="ECO:0000313" key="2">
    <source>
        <dbReference type="EMBL" id="PSR34499.1"/>
    </source>
</evidence>
<feature type="transmembrane region" description="Helical" evidence="1">
    <location>
        <begin position="66"/>
        <end position="87"/>
    </location>
</feature>
<feature type="transmembrane region" description="Helical" evidence="1">
    <location>
        <begin position="12"/>
        <end position="34"/>
    </location>
</feature>
<dbReference type="EMBL" id="PXYW01000008">
    <property type="protein sequence ID" value="PSR34499.1"/>
    <property type="molecule type" value="Genomic_DNA"/>
</dbReference>
<dbReference type="Proteomes" id="UP000242972">
    <property type="component" value="Unassembled WGS sequence"/>
</dbReference>
<feature type="transmembrane region" description="Helical" evidence="1">
    <location>
        <begin position="107"/>
        <end position="124"/>
    </location>
</feature>